<dbReference type="GO" id="GO:0005737">
    <property type="term" value="C:cytoplasm"/>
    <property type="evidence" value="ECO:0007669"/>
    <property type="project" value="UniProtKB-SubCell"/>
</dbReference>
<comment type="caution">
    <text evidence="8">The sequence shown here is derived from an EMBL/GenBank/DDBJ whole genome shotgun (WGS) entry which is preliminary data.</text>
</comment>
<organism evidence="8 9">
    <name type="scientific">Ehrlichia cf. muris str. EmCRT</name>
    <dbReference type="NCBI Taxonomy" id="1359167"/>
    <lineage>
        <taxon>Bacteria</taxon>
        <taxon>Pseudomonadati</taxon>
        <taxon>Pseudomonadota</taxon>
        <taxon>Alphaproteobacteria</taxon>
        <taxon>Rickettsiales</taxon>
        <taxon>Anaplasmataceae</taxon>
        <taxon>Ehrlichia</taxon>
    </lineage>
</organism>
<dbReference type="InterPro" id="IPR023091">
    <property type="entry name" value="MetalPrtase_cat_dom_sf_prd"/>
</dbReference>
<evidence type="ECO:0000256" key="2">
    <source>
        <dbReference type="ARBA" id="ARBA00022722"/>
    </source>
</evidence>
<comment type="subcellular location">
    <subcellularLocation>
        <location evidence="7">Cytoplasm</location>
    </subcellularLocation>
</comment>
<dbReference type="GO" id="GO:0004521">
    <property type="term" value="F:RNA endonuclease activity"/>
    <property type="evidence" value="ECO:0007669"/>
    <property type="project" value="UniProtKB-UniRule"/>
</dbReference>
<accession>A0A0F3N5X7</accession>
<keyword evidence="7" id="KW-0698">rRNA processing</keyword>
<dbReference type="PATRIC" id="fig|1359167.3.peg.923"/>
<dbReference type="EMBL" id="LANU01000003">
    <property type="protein sequence ID" value="KJV63503.1"/>
    <property type="molecule type" value="Genomic_DNA"/>
</dbReference>
<dbReference type="Gene3D" id="3.40.390.30">
    <property type="entry name" value="Metalloproteases ('zincins'), catalytic domain"/>
    <property type="match status" value="1"/>
</dbReference>
<dbReference type="PANTHER" id="PTHR46986:SF1">
    <property type="entry name" value="ENDORIBONUCLEASE YBEY, CHLOROPLASTIC"/>
    <property type="match status" value="1"/>
</dbReference>
<dbReference type="NCBIfam" id="TIGR00043">
    <property type="entry name" value="rRNA maturation RNase YbeY"/>
    <property type="match status" value="1"/>
</dbReference>
<proteinExistence type="inferred from homology"/>
<dbReference type="RefSeq" id="WP_045805226.1">
    <property type="nucleotide sequence ID" value="NZ_LANU01000003.1"/>
</dbReference>
<dbReference type="GO" id="GO:0008270">
    <property type="term" value="F:zinc ion binding"/>
    <property type="evidence" value="ECO:0007669"/>
    <property type="project" value="UniProtKB-UniRule"/>
</dbReference>
<keyword evidence="3 7" id="KW-0479">Metal-binding</keyword>
<dbReference type="GO" id="GO:0006364">
    <property type="term" value="P:rRNA processing"/>
    <property type="evidence" value="ECO:0007669"/>
    <property type="project" value="UniProtKB-UniRule"/>
</dbReference>
<keyword evidence="7" id="KW-0690">Ribosome biogenesis</keyword>
<comment type="similarity">
    <text evidence="1 7">Belongs to the endoribonuclease YbeY family.</text>
</comment>
<dbReference type="InterPro" id="IPR002036">
    <property type="entry name" value="YbeY"/>
</dbReference>
<keyword evidence="2 7" id="KW-0540">Nuclease</keyword>
<evidence type="ECO:0000256" key="7">
    <source>
        <dbReference type="HAMAP-Rule" id="MF_00009"/>
    </source>
</evidence>
<reference evidence="8 9" key="1">
    <citation type="submission" date="2015-02" db="EMBL/GenBank/DDBJ databases">
        <title>Genome Sequencing of Rickettsiales.</title>
        <authorList>
            <person name="Daugherty S.C."/>
            <person name="Su Q."/>
            <person name="Abolude K."/>
            <person name="Beier-Sexton M."/>
            <person name="Carlyon J.A."/>
            <person name="Carter R."/>
            <person name="Day N.P."/>
            <person name="Dumler S.J."/>
            <person name="Dyachenko V."/>
            <person name="Godinez A."/>
            <person name="Kurtti T.J."/>
            <person name="Lichay M."/>
            <person name="Mullins K.E."/>
            <person name="Ott S."/>
            <person name="Pappas-Brown V."/>
            <person name="Paris D.H."/>
            <person name="Patel P."/>
            <person name="Richards A.L."/>
            <person name="Sadzewicz L."/>
            <person name="Sears K."/>
            <person name="Seidman D."/>
            <person name="Sengamalay N."/>
            <person name="Stenos J."/>
            <person name="Tallon L.J."/>
            <person name="Vincent G."/>
            <person name="Fraser C.M."/>
            <person name="Munderloh U."/>
            <person name="Dunning-Hotopp J.C."/>
        </authorList>
    </citation>
    <scope>NUCLEOTIDE SEQUENCE [LARGE SCALE GENOMIC DNA]</scope>
    <source>
        <strain evidence="8 9">EmCRT</strain>
    </source>
</reference>
<evidence type="ECO:0000256" key="6">
    <source>
        <dbReference type="ARBA" id="ARBA00022833"/>
    </source>
</evidence>
<keyword evidence="4 7" id="KW-0255">Endonuclease</keyword>
<evidence type="ECO:0000256" key="4">
    <source>
        <dbReference type="ARBA" id="ARBA00022759"/>
    </source>
</evidence>
<sequence>MIEINVYYRKWYNIINKPKSFVKNIINISLIDLNIYEYKPIISVVLANNKLLQKLNYEYRKKDKPTNVLSFPYNKLNKNCYLGEIFISLDILISESIDLNIPLEHHTSHMLIHGLLHILDYDHEEPLDQYIMESIEIKLLDKLGIKNPYVPRETYYSNKKSTKNHIIINS</sequence>
<dbReference type="PANTHER" id="PTHR46986">
    <property type="entry name" value="ENDORIBONUCLEASE YBEY, CHLOROPLASTIC"/>
    <property type="match status" value="1"/>
</dbReference>
<feature type="binding site" evidence="7">
    <location>
        <position position="113"/>
    </location>
    <ligand>
        <name>Zn(2+)</name>
        <dbReference type="ChEBI" id="CHEBI:29105"/>
        <note>catalytic</note>
    </ligand>
</feature>
<keyword evidence="5 7" id="KW-0378">Hydrolase</keyword>
<protein>
    <recommendedName>
        <fullName evidence="7">Endoribonuclease YbeY</fullName>
        <ecNumber evidence="7">3.1.-.-</ecNumber>
    </recommendedName>
</protein>
<dbReference type="Pfam" id="PF02130">
    <property type="entry name" value="YbeY"/>
    <property type="match status" value="1"/>
</dbReference>
<evidence type="ECO:0000256" key="1">
    <source>
        <dbReference type="ARBA" id="ARBA00010875"/>
    </source>
</evidence>
<dbReference type="HAMAP" id="MF_00009">
    <property type="entry name" value="Endoribonucl_YbeY"/>
    <property type="match status" value="1"/>
</dbReference>
<feature type="binding site" evidence="7">
    <location>
        <position position="123"/>
    </location>
    <ligand>
        <name>Zn(2+)</name>
        <dbReference type="ChEBI" id="CHEBI:29105"/>
        <note>catalytic</note>
    </ligand>
</feature>
<dbReference type="EC" id="3.1.-.-" evidence="7"/>
<evidence type="ECO:0000256" key="5">
    <source>
        <dbReference type="ARBA" id="ARBA00022801"/>
    </source>
</evidence>
<feature type="binding site" evidence="7">
    <location>
        <position position="117"/>
    </location>
    <ligand>
        <name>Zn(2+)</name>
        <dbReference type="ChEBI" id="CHEBI:29105"/>
        <note>catalytic</note>
    </ligand>
</feature>
<keyword evidence="7" id="KW-0963">Cytoplasm</keyword>
<dbReference type="Proteomes" id="UP000033546">
    <property type="component" value="Unassembled WGS sequence"/>
</dbReference>
<keyword evidence="6 7" id="KW-0862">Zinc</keyword>
<name>A0A0F3N5X7_9RICK</name>
<comment type="function">
    <text evidence="7">Single strand-specific metallo-endoribonuclease involved in late-stage 70S ribosome quality control and in maturation of the 3' terminus of the 16S rRNA.</text>
</comment>
<gene>
    <name evidence="7" type="primary">ybeY</name>
    <name evidence="8" type="ORF">EMUCRT_0958</name>
</gene>
<dbReference type="SUPFAM" id="SSF55486">
    <property type="entry name" value="Metalloproteases ('zincins'), catalytic domain"/>
    <property type="match status" value="1"/>
</dbReference>
<evidence type="ECO:0000313" key="9">
    <source>
        <dbReference type="Proteomes" id="UP000033546"/>
    </source>
</evidence>
<evidence type="ECO:0000256" key="3">
    <source>
        <dbReference type="ARBA" id="ARBA00022723"/>
    </source>
</evidence>
<comment type="cofactor">
    <cofactor evidence="7">
        <name>Zn(2+)</name>
        <dbReference type="ChEBI" id="CHEBI:29105"/>
    </cofactor>
    <text evidence="7">Binds 1 zinc ion.</text>
</comment>
<dbReference type="AlphaFoldDB" id="A0A0F3N5X7"/>
<evidence type="ECO:0000313" key="8">
    <source>
        <dbReference type="EMBL" id="KJV63503.1"/>
    </source>
</evidence>
<dbReference type="GO" id="GO:0004222">
    <property type="term" value="F:metalloendopeptidase activity"/>
    <property type="evidence" value="ECO:0007669"/>
    <property type="project" value="InterPro"/>
</dbReference>